<dbReference type="Proteomes" id="UP000001075">
    <property type="component" value="Unassembled WGS sequence"/>
</dbReference>
<reference evidence="3" key="1">
    <citation type="journal article" date="2011" name="Nat. Biotechnol.">
        <title>The genomic sequence of the Chinese hamster ovary (CHO)-K1 cell line.</title>
        <authorList>
            <person name="Xu X."/>
            <person name="Nagarajan H."/>
            <person name="Lewis N.E."/>
            <person name="Pan S."/>
            <person name="Cai Z."/>
            <person name="Liu X."/>
            <person name="Chen W."/>
            <person name="Xie M."/>
            <person name="Wang W."/>
            <person name="Hammond S."/>
            <person name="Andersen M.R."/>
            <person name="Neff N."/>
            <person name="Passarelli B."/>
            <person name="Koh W."/>
            <person name="Fan H.C."/>
            <person name="Wang J."/>
            <person name="Gui Y."/>
            <person name="Lee K.H."/>
            <person name="Betenbaugh M.J."/>
            <person name="Quake S.R."/>
            <person name="Famili I."/>
            <person name="Palsson B.O."/>
            <person name="Wang J."/>
        </authorList>
    </citation>
    <scope>NUCLEOTIDE SEQUENCE [LARGE SCALE GENOMIC DNA]</scope>
    <source>
        <strain evidence="3">CHO K1 cell line</strain>
    </source>
</reference>
<evidence type="ECO:0000256" key="1">
    <source>
        <dbReference type="SAM" id="MobiDB-lite"/>
    </source>
</evidence>
<proteinExistence type="predicted"/>
<dbReference type="AlphaFoldDB" id="G3I541"/>
<evidence type="ECO:0000313" key="2">
    <source>
        <dbReference type="EMBL" id="EGW09895.1"/>
    </source>
</evidence>
<name>G3I541_CRIGR</name>
<dbReference type="EMBL" id="JH001281">
    <property type="protein sequence ID" value="EGW09895.1"/>
    <property type="molecule type" value="Genomic_DNA"/>
</dbReference>
<evidence type="ECO:0000313" key="3">
    <source>
        <dbReference type="Proteomes" id="UP000001075"/>
    </source>
</evidence>
<gene>
    <name evidence="2" type="ORF">I79_018587</name>
</gene>
<dbReference type="InParanoid" id="G3I541"/>
<organism evidence="2 3">
    <name type="scientific">Cricetulus griseus</name>
    <name type="common">Chinese hamster</name>
    <name type="synonym">Cricetulus barabensis griseus</name>
    <dbReference type="NCBI Taxonomy" id="10029"/>
    <lineage>
        <taxon>Eukaryota</taxon>
        <taxon>Metazoa</taxon>
        <taxon>Chordata</taxon>
        <taxon>Craniata</taxon>
        <taxon>Vertebrata</taxon>
        <taxon>Euteleostomi</taxon>
        <taxon>Mammalia</taxon>
        <taxon>Eutheria</taxon>
        <taxon>Euarchontoglires</taxon>
        <taxon>Glires</taxon>
        <taxon>Rodentia</taxon>
        <taxon>Myomorpha</taxon>
        <taxon>Muroidea</taxon>
        <taxon>Cricetidae</taxon>
        <taxon>Cricetinae</taxon>
        <taxon>Cricetulus</taxon>
    </lineage>
</organism>
<accession>G3I541</accession>
<protein>
    <submittedName>
        <fullName evidence="2">Uncharacterized protein</fullName>
    </submittedName>
</protein>
<sequence>MPEPFRWYMPLIPALGRRVQDQPALQELFPGQPPKPQRNPVSKNQKKKKKTEKERSSLKKKNSRCYDVSFCHRSSSLPLSPGALLSIVSYVTCAFFKSACQLEQRSTGEMAQGLRALSVLPRDPEFNSQQPHGGSQPP</sequence>
<feature type="region of interest" description="Disordered" evidence="1">
    <location>
        <begin position="22"/>
        <end position="63"/>
    </location>
</feature>